<evidence type="ECO:0000256" key="3">
    <source>
        <dbReference type="ARBA" id="ARBA00023163"/>
    </source>
</evidence>
<organism evidence="5">
    <name type="scientific">Desulfacinum infernum</name>
    <dbReference type="NCBI Taxonomy" id="35837"/>
    <lineage>
        <taxon>Bacteria</taxon>
        <taxon>Pseudomonadati</taxon>
        <taxon>Thermodesulfobacteriota</taxon>
        <taxon>Syntrophobacteria</taxon>
        <taxon>Syntrophobacterales</taxon>
        <taxon>Syntrophobacteraceae</taxon>
        <taxon>Desulfacinum</taxon>
    </lineage>
</organism>
<dbReference type="AlphaFoldDB" id="A0A832EIH5"/>
<gene>
    <name evidence="5" type="ORF">ENS06_02720</name>
</gene>
<reference evidence="5" key="1">
    <citation type="journal article" date="2020" name="mSystems">
        <title>Genome- and Community-Level Interaction Insights into Carbon Utilization and Element Cycling Functions of Hydrothermarchaeota in Hydrothermal Sediment.</title>
        <authorList>
            <person name="Zhou Z."/>
            <person name="Liu Y."/>
            <person name="Xu W."/>
            <person name="Pan J."/>
            <person name="Luo Z.H."/>
            <person name="Li M."/>
        </authorList>
    </citation>
    <scope>NUCLEOTIDE SEQUENCE [LARGE SCALE GENOMIC DNA]</scope>
    <source>
        <strain evidence="5">SpSt-456</strain>
    </source>
</reference>
<dbReference type="InterPro" id="IPR036390">
    <property type="entry name" value="WH_DNA-bd_sf"/>
</dbReference>
<sequence>MNDKANRSDDYFAYQVRRFQTLMEEVVQCCETRAAHLSKKFRLPDAELRCLMLFRDDKYLTVKGIALKMDVAKSRVTKIIAGLLEKGLVARIDDPADGRIKLISLTPKGRAMCDEIAAFIATLHEMILQELDPEDRKQVLMVLERLRASMEAVKQRMF</sequence>
<comment type="caution">
    <text evidence="5">The sequence shown here is derived from an EMBL/GenBank/DDBJ whole genome shotgun (WGS) entry which is preliminary data.</text>
</comment>
<keyword evidence="3" id="KW-0804">Transcription</keyword>
<dbReference type="PANTHER" id="PTHR42756:SF1">
    <property type="entry name" value="TRANSCRIPTIONAL REPRESSOR OF EMRAB OPERON"/>
    <property type="match status" value="1"/>
</dbReference>
<dbReference type="Pfam" id="PF12802">
    <property type="entry name" value="MarR_2"/>
    <property type="match status" value="1"/>
</dbReference>
<dbReference type="InterPro" id="IPR036388">
    <property type="entry name" value="WH-like_DNA-bd_sf"/>
</dbReference>
<dbReference type="GO" id="GO:0003700">
    <property type="term" value="F:DNA-binding transcription factor activity"/>
    <property type="evidence" value="ECO:0007669"/>
    <property type="project" value="InterPro"/>
</dbReference>
<keyword evidence="2" id="KW-0238">DNA-binding</keyword>
<proteinExistence type="predicted"/>
<dbReference type="PRINTS" id="PR00598">
    <property type="entry name" value="HTHMARR"/>
</dbReference>
<feature type="domain" description="HTH marR-type" evidence="4">
    <location>
        <begin position="9"/>
        <end position="148"/>
    </location>
</feature>
<evidence type="ECO:0000259" key="4">
    <source>
        <dbReference type="PROSITE" id="PS50995"/>
    </source>
</evidence>
<dbReference type="Gene3D" id="1.10.10.10">
    <property type="entry name" value="Winged helix-like DNA-binding domain superfamily/Winged helix DNA-binding domain"/>
    <property type="match status" value="1"/>
</dbReference>
<protein>
    <submittedName>
        <fullName evidence="5">MarR family transcriptional regulator</fullName>
    </submittedName>
</protein>
<dbReference type="InterPro" id="IPR000835">
    <property type="entry name" value="HTH_MarR-typ"/>
</dbReference>
<evidence type="ECO:0000256" key="1">
    <source>
        <dbReference type="ARBA" id="ARBA00023015"/>
    </source>
</evidence>
<dbReference type="SMART" id="SM00347">
    <property type="entry name" value="HTH_MARR"/>
    <property type="match status" value="1"/>
</dbReference>
<dbReference type="PANTHER" id="PTHR42756">
    <property type="entry name" value="TRANSCRIPTIONAL REGULATOR, MARR"/>
    <property type="match status" value="1"/>
</dbReference>
<evidence type="ECO:0000256" key="2">
    <source>
        <dbReference type="ARBA" id="ARBA00023125"/>
    </source>
</evidence>
<accession>A0A832EIH5</accession>
<dbReference type="EMBL" id="DSTK01000010">
    <property type="protein sequence ID" value="HFK96220.1"/>
    <property type="molecule type" value="Genomic_DNA"/>
</dbReference>
<evidence type="ECO:0000313" key="5">
    <source>
        <dbReference type="EMBL" id="HFK96220.1"/>
    </source>
</evidence>
<keyword evidence="1" id="KW-0805">Transcription regulation</keyword>
<dbReference type="SUPFAM" id="SSF46785">
    <property type="entry name" value="Winged helix' DNA-binding domain"/>
    <property type="match status" value="1"/>
</dbReference>
<dbReference type="PROSITE" id="PS50995">
    <property type="entry name" value="HTH_MARR_2"/>
    <property type="match status" value="1"/>
</dbReference>
<name>A0A832EIH5_9BACT</name>
<dbReference type="GO" id="GO:0003677">
    <property type="term" value="F:DNA binding"/>
    <property type="evidence" value="ECO:0007669"/>
    <property type="project" value="UniProtKB-KW"/>
</dbReference>